<sequence length="145" mass="16516">MKRLSHWVFTVLSLITLSSCEEEMSNIVTDETAKDVTGNWKVLKLTRNGEDLSKRLDLNDFQISFKTDGTYSLSEQLPFVVNDAGNYTLSDPQFPFSLILQPEGETTEVPVKFQFPVVKGKRQLSLTFSLGCSSNTYQFDFERQN</sequence>
<comment type="caution">
    <text evidence="1">The sequence shown here is derived from an EMBL/GenBank/DDBJ whole genome shotgun (WGS) entry which is preliminary data.</text>
</comment>
<name>A0A4U0HBY9_9SPHI</name>
<organism evidence="1 2">
    <name type="scientific">Sphingobacterium alkalisoli</name>
    <dbReference type="NCBI Taxonomy" id="1874115"/>
    <lineage>
        <taxon>Bacteria</taxon>
        <taxon>Pseudomonadati</taxon>
        <taxon>Bacteroidota</taxon>
        <taxon>Sphingobacteriia</taxon>
        <taxon>Sphingobacteriales</taxon>
        <taxon>Sphingobacteriaceae</taxon>
        <taxon>Sphingobacterium</taxon>
    </lineage>
</organism>
<protein>
    <submittedName>
        <fullName evidence="1">DUF5004 domain-containing protein</fullName>
    </submittedName>
</protein>
<proteinExistence type="predicted"/>
<dbReference type="Pfam" id="PF16395">
    <property type="entry name" value="DUF5004"/>
    <property type="match status" value="1"/>
</dbReference>
<dbReference type="EMBL" id="SUKA01000001">
    <property type="protein sequence ID" value="TJY68122.1"/>
    <property type="molecule type" value="Genomic_DNA"/>
</dbReference>
<reference evidence="1 2" key="1">
    <citation type="submission" date="2019-04" db="EMBL/GenBank/DDBJ databases">
        <title>Sphingobacterium olei sp. nov., isolated from oil-contaminated soil.</title>
        <authorList>
            <person name="Liu B."/>
        </authorList>
    </citation>
    <scope>NUCLEOTIDE SEQUENCE [LARGE SCALE GENOMIC DNA]</scope>
    <source>
        <strain evidence="1 2">Y3L14</strain>
    </source>
</reference>
<keyword evidence="2" id="KW-1185">Reference proteome</keyword>
<accession>A0A4U0HBY9</accession>
<dbReference type="AlphaFoldDB" id="A0A4U0HBY9"/>
<dbReference type="OrthoDB" id="1467887at2"/>
<gene>
    <name evidence="1" type="ORF">FAZ19_02355</name>
</gene>
<dbReference type="InterPro" id="IPR032168">
    <property type="entry name" value="DUF5004"/>
</dbReference>
<dbReference type="PROSITE" id="PS51257">
    <property type="entry name" value="PROKAR_LIPOPROTEIN"/>
    <property type="match status" value="1"/>
</dbReference>
<dbReference type="Proteomes" id="UP000309872">
    <property type="component" value="Unassembled WGS sequence"/>
</dbReference>
<evidence type="ECO:0000313" key="1">
    <source>
        <dbReference type="EMBL" id="TJY68122.1"/>
    </source>
</evidence>
<evidence type="ECO:0000313" key="2">
    <source>
        <dbReference type="Proteomes" id="UP000309872"/>
    </source>
</evidence>
<dbReference type="RefSeq" id="WP_136818992.1">
    <property type="nucleotide sequence ID" value="NZ_BMJX01000001.1"/>
</dbReference>